<accession>A0A0F4YEV5</accession>
<keyword evidence="2" id="KW-1185">Reference proteome</keyword>
<evidence type="ECO:0000313" key="2">
    <source>
        <dbReference type="Proteomes" id="UP000053958"/>
    </source>
</evidence>
<evidence type="ECO:0000313" key="1">
    <source>
        <dbReference type="EMBL" id="KKA16153.1"/>
    </source>
</evidence>
<feature type="non-terminal residue" evidence="1">
    <location>
        <position position="1"/>
    </location>
</feature>
<proteinExistence type="predicted"/>
<dbReference type="EMBL" id="LASV01000823">
    <property type="protein sequence ID" value="KKA16153.1"/>
    <property type="molecule type" value="Genomic_DNA"/>
</dbReference>
<dbReference type="RefSeq" id="XP_013322765.1">
    <property type="nucleotide sequence ID" value="XM_013467311.1"/>
</dbReference>
<sequence>GSNWLAVTGPSGRQGSLREGYIGLEGTCCQQSTPNRCLFRGGYRKGGFIDPRIYDRSLELLRQTNTSMSLFKTLVASRNQAGQRGICPGKAGMADRDLRR</sequence>
<dbReference type="GeneID" id="25313341"/>
<comment type="caution">
    <text evidence="1">The sequence shown here is derived from an EMBL/GenBank/DDBJ whole genome shotgun (WGS) entry which is preliminary data.</text>
</comment>
<organism evidence="1 2">
    <name type="scientific">Rasamsonia emersonii (strain ATCC 16479 / CBS 393.64 / IMI 116815)</name>
    <dbReference type="NCBI Taxonomy" id="1408163"/>
    <lineage>
        <taxon>Eukaryota</taxon>
        <taxon>Fungi</taxon>
        <taxon>Dikarya</taxon>
        <taxon>Ascomycota</taxon>
        <taxon>Pezizomycotina</taxon>
        <taxon>Eurotiomycetes</taxon>
        <taxon>Eurotiomycetidae</taxon>
        <taxon>Eurotiales</taxon>
        <taxon>Trichocomaceae</taxon>
        <taxon>Rasamsonia</taxon>
    </lineage>
</organism>
<dbReference type="AlphaFoldDB" id="A0A0F4YEV5"/>
<reference evidence="1 2" key="1">
    <citation type="submission" date="2015-04" db="EMBL/GenBank/DDBJ databases">
        <authorList>
            <person name="Heijne W.H."/>
            <person name="Fedorova N.D."/>
            <person name="Nierman W.C."/>
            <person name="Vollebregt A.W."/>
            <person name="Zhao Z."/>
            <person name="Wu L."/>
            <person name="Kumar M."/>
            <person name="Stam H."/>
            <person name="van den Berg M.A."/>
            <person name="Pel H.J."/>
        </authorList>
    </citation>
    <scope>NUCLEOTIDE SEQUENCE [LARGE SCALE GENOMIC DNA]</scope>
    <source>
        <strain evidence="1 2">CBS 393.64</strain>
    </source>
</reference>
<dbReference type="Proteomes" id="UP000053958">
    <property type="component" value="Unassembled WGS sequence"/>
</dbReference>
<protein>
    <submittedName>
        <fullName evidence="1">Uncharacterized protein</fullName>
    </submittedName>
</protein>
<gene>
    <name evidence="1" type="ORF">T310_10271</name>
</gene>
<name>A0A0F4YEV5_RASE3</name>